<evidence type="ECO:0000313" key="6">
    <source>
        <dbReference type="EMBL" id="PVV04052.1"/>
    </source>
</evidence>
<protein>
    <submittedName>
        <fullName evidence="6">Uncharacterized protein</fullName>
    </submittedName>
</protein>
<keyword evidence="7" id="KW-1185">Reference proteome</keyword>
<keyword evidence="3" id="KW-0964">Secreted</keyword>
<proteinExistence type="predicted"/>
<dbReference type="InterPro" id="IPR036941">
    <property type="entry name" value="Rcpt_L-dom_sf"/>
</dbReference>
<evidence type="ECO:0000313" key="7">
    <source>
        <dbReference type="Proteomes" id="UP000245609"/>
    </source>
</evidence>
<dbReference type="STRING" id="133381.A0A2T9ZHI4"/>
<comment type="subcellular location">
    <subcellularLocation>
        <location evidence="1">Secreted</location>
        <location evidence="1">Cell wall</location>
    </subcellularLocation>
</comment>
<evidence type="ECO:0000256" key="3">
    <source>
        <dbReference type="ARBA" id="ARBA00022525"/>
    </source>
</evidence>
<dbReference type="GO" id="GO:0031505">
    <property type="term" value="P:fungal-type cell wall organization"/>
    <property type="evidence" value="ECO:0007669"/>
    <property type="project" value="TreeGrafter"/>
</dbReference>
<dbReference type="PANTHER" id="PTHR31018">
    <property type="entry name" value="SPORULATION-SPECIFIC PROTEIN-RELATED"/>
    <property type="match status" value="1"/>
</dbReference>
<keyword evidence="4" id="KW-0732">Signal</keyword>
<dbReference type="EMBL" id="MBFS01000166">
    <property type="protein sequence ID" value="PVV04052.1"/>
    <property type="molecule type" value="Genomic_DNA"/>
</dbReference>
<dbReference type="SUPFAM" id="SSF52058">
    <property type="entry name" value="L domain-like"/>
    <property type="match status" value="2"/>
</dbReference>
<dbReference type="Gene3D" id="3.80.20.20">
    <property type="entry name" value="Receptor L-domain"/>
    <property type="match status" value="2"/>
</dbReference>
<sequence length="719" mass="80562">MTKEDVSAISSCISYVGNIEVSQVNEKELDFGNLAEIYGDIVIRNNNSLRQILLGGLAILNGSLTLIDNVNLVGIKIKKLHSISQVLVRNNPNLAKIEIGLTNSITNFEVSQTGVDAISGFNFTACNNIVINNNINLNSIEFRQLAKVSGQFSVIDNGYESSAMFPSLELIEGNVTIQGLTSIDLSSLKKVGDVVNIIKNDFSSLEMPKIETFEDGLNILYNQNLASLKFETLKTIKKGLVISGNADLHIIDENSFPQLDSVGEKILLNGTFTSVKIPNLGNFNKAASITSTEKIDCNSAKLSFPLVSKNLWICKQRIKIKPVGEETDSDGRGTTNSDTQNPELKRVGFVVKVYPTTVRLFPKENNSTLDYVKAMSKVGYVGKYDILPNNVVLSSALATEFLSHPQISFSTFKGRYQVQNLLENHEKDYLDRHQAQIELKTAFNRKYINEVICADIKYFNNLIDLYIKENGIHYSENKVYIPDLIEFVVSVIGENACLRVLGDELAKDKKVRTIIERTTRQTFLTSFSKLRPIKYLRHIYRNIMQIRSIEQMADILRNELRLNDGSIKSATNMNALWIILNQKAVSISRNPFRLSWVLINLIRCMVSILCTRIANVFVNLYSDASSSQELINEQAVLISNYGRDITYTLLPKMKRLISFVKRALLEPSPQVGALLLSLFYSAGSLNPFIDFCKIGCKHSSAYLLIESEKCFNTDTELIL</sequence>
<dbReference type="InterPro" id="IPR051648">
    <property type="entry name" value="CWI-Assembly_Regulator"/>
</dbReference>
<dbReference type="PANTHER" id="PTHR31018:SF3">
    <property type="entry name" value="RECEPTOR PROTEIN-TYROSINE KINASE"/>
    <property type="match status" value="1"/>
</dbReference>
<dbReference type="GO" id="GO:0009986">
    <property type="term" value="C:cell surface"/>
    <property type="evidence" value="ECO:0007669"/>
    <property type="project" value="TreeGrafter"/>
</dbReference>
<name>A0A2T9ZHI4_9FUNG</name>
<evidence type="ECO:0000256" key="1">
    <source>
        <dbReference type="ARBA" id="ARBA00004191"/>
    </source>
</evidence>
<accession>A0A2T9ZHI4</accession>
<dbReference type="GO" id="GO:0009277">
    <property type="term" value="C:fungal-type cell wall"/>
    <property type="evidence" value="ECO:0007669"/>
    <property type="project" value="TreeGrafter"/>
</dbReference>
<dbReference type="Proteomes" id="UP000245609">
    <property type="component" value="Unassembled WGS sequence"/>
</dbReference>
<dbReference type="GO" id="GO:0005886">
    <property type="term" value="C:plasma membrane"/>
    <property type="evidence" value="ECO:0007669"/>
    <property type="project" value="TreeGrafter"/>
</dbReference>
<keyword evidence="5" id="KW-0325">Glycoprotein</keyword>
<evidence type="ECO:0000256" key="2">
    <source>
        <dbReference type="ARBA" id="ARBA00022512"/>
    </source>
</evidence>
<dbReference type="OrthoDB" id="536881at2759"/>
<gene>
    <name evidence="6" type="ORF">BB560_001455</name>
</gene>
<keyword evidence="2" id="KW-0134">Cell wall</keyword>
<reference evidence="6 7" key="1">
    <citation type="journal article" date="2018" name="MBio">
        <title>Comparative Genomics Reveals the Core Gene Toolbox for the Fungus-Insect Symbiosis.</title>
        <authorList>
            <person name="Wang Y."/>
            <person name="Stata M."/>
            <person name="Wang W."/>
            <person name="Stajich J.E."/>
            <person name="White M.M."/>
            <person name="Moncalvo J.M."/>
        </authorList>
    </citation>
    <scope>NUCLEOTIDE SEQUENCE [LARGE SCALE GENOMIC DNA]</scope>
    <source>
        <strain evidence="6 7">SC-DP-2</strain>
    </source>
</reference>
<organism evidence="6 7">
    <name type="scientific">Smittium megazygosporum</name>
    <dbReference type="NCBI Taxonomy" id="133381"/>
    <lineage>
        <taxon>Eukaryota</taxon>
        <taxon>Fungi</taxon>
        <taxon>Fungi incertae sedis</taxon>
        <taxon>Zoopagomycota</taxon>
        <taxon>Kickxellomycotina</taxon>
        <taxon>Harpellomycetes</taxon>
        <taxon>Harpellales</taxon>
        <taxon>Legeriomycetaceae</taxon>
        <taxon>Smittium</taxon>
    </lineage>
</organism>
<comment type="caution">
    <text evidence="6">The sequence shown here is derived from an EMBL/GenBank/DDBJ whole genome shotgun (WGS) entry which is preliminary data.</text>
</comment>
<dbReference type="AlphaFoldDB" id="A0A2T9ZHI4"/>
<evidence type="ECO:0000256" key="4">
    <source>
        <dbReference type="ARBA" id="ARBA00022729"/>
    </source>
</evidence>
<evidence type="ECO:0000256" key="5">
    <source>
        <dbReference type="ARBA" id="ARBA00023180"/>
    </source>
</evidence>